<evidence type="ECO:0000313" key="1">
    <source>
        <dbReference type="EMBL" id="KWF27122.1"/>
    </source>
</evidence>
<dbReference type="PANTHER" id="PTHR30613">
    <property type="entry name" value="UNCHARACTERIZED PROTEIN YBIU-RELATED"/>
    <property type="match status" value="1"/>
</dbReference>
<gene>
    <name evidence="1" type="ORF">WT56_18955</name>
</gene>
<dbReference type="Gene3D" id="2.60.120.330">
    <property type="entry name" value="B-lactam Antibiotic, Isopenicillin N Synthase, Chain"/>
    <property type="match status" value="1"/>
</dbReference>
<dbReference type="Proteomes" id="UP000062912">
    <property type="component" value="Unassembled WGS sequence"/>
</dbReference>
<dbReference type="SUPFAM" id="SSF51197">
    <property type="entry name" value="Clavaminate synthase-like"/>
    <property type="match status" value="1"/>
</dbReference>
<reference evidence="1 2" key="1">
    <citation type="submission" date="2015-11" db="EMBL/GenBank/DDBJ databases">
        <title>Expanding the genomic diversity of Burkholderia species for the development of highly accurate diagnostics.</title>
        <authorList>
            <person name="Sahl J."/>
            <person name="Keim P."/>
            <person name="Wagner D."/>
        </authorList>
    </citation>
    <scope>NUCLEOTIDE SEQUENCE [LARGE SCALE GENOMIC DNA]</scope>
    <source>
        <strain evidence="1 2">MSMB368WGS</strain>
    </source>
</reference>
<dbReference type="RefSeq" id="WP_060242993.1">
    <property type="nucleotide sequence ID" value="NZ_LPJR01000041.1"/>
</dbReference>
<dbReference type="AlphaFoldDB" id="A0A132EEF7"/>
<comment type="caution">
    <text evidence="1">The sequence shown here is derived from an EMBL/GenBank/DDBJ whole genome shotgun (WGS) entry which is preliminary data.</text>
</comment>
<dbReference type="InterPro" id="IPR027443">
    <property type="entry name" value="IPNS-like_sf"/>
</dbReference>
<protein>
    <submittedName>
        <fullName evidence="1">Uncharacterized protein</fullName>
    </submittedName>
</protein>
<proteinExistence type="predicted"/>
<dbReference type="InterPro" id="IPR010856">
    <property type="entry name" value="Gig2-like"/>
</dbReference>
<accession>A0A132EEF7</accession>
<evidence type="ECO:0000313" key="2">
    <source>
        <dbReference type="Proteomes" id="UP000062912"/>
    </source>
</evidence>
<dbReference type="PANTHER" id="PTHR30613:SF1">
    <property type="entry name" value="DUF1479 DOMAIN PROTEIN (AFU_ORTHOLOGUE AFUA_5G09280)"/>
    <property type="match status" value="1"/>
</dbReference>
<name>A0A132EEF7_9BURK</name>
<dbReference type="OrthoDB" id="5620327at2"/>
<organism evidence="1 2">
    <name type="scientific">Burkholderia pseudomultivorans</name>
    <dbReference type="NCBI Taxonomy" id="1207504"/>
    <lineage>
        <taxon>Bacteria</taxon>
        <taxon>Pseudomonadati</taxon>
        <taxon>Pseudomonadota</taxon>
        <taxon>Betaproteobacteria</taxon>
        <taxon>Burkholderiales</taxon>
        <taxon>Burkholderiaceae</taxon>
        <taxon>Burkholderia</taxon>
        <taxon>Burkholderia cepacia complex</taxon>
    </lineage>
</organism>
<dbReference type="EMBL" id="LPJR01000041">
    <property type="protein sequence ID" value="KWF27122.1"/>
    <property type="molecule type" value="Genomic_DNA"/>
</dbReference>
<sequence>MPLTIDDVPAAIRAAKRTLRAGLPRYAATFRELAGDIARQVDAIRTAHAHRQDVIPVLPFSDIAQGRVDPRAIDAIRTRGAVVIRGVFDARQARDWNDEIGAYLDANRFTERLHARAEDRYFGNLASGKPQIYGVYWSKPQVAARQSPALTQARVFLNRLWRGTDTHFDPDRVPAYADRIRRRPPGSTSLGLSPHVDGGSVERWLGPQFRQVYRHVLAGNWRDYDPFDAAFRPDVEEIPSPAVCSMFRTFQGWTALTPQGPGDGTLQLIPVANAMAYVVLRALQDDVADDDLCGARPGRALSILPEWHALLLDALVPIPHMEPGDAVFWHGDVVHAVEDAHRGSGDSNVMYIAAAPGCAKNDAYLRRQLPAFVAGESPPDFPADHFEVAFDGRAAVGDLTALGRAQMGFEPSA</sequence>
<dbReference type="Pfam" id="PF07350">
    <property type="entry name" value="Gig2-like"/>
    <property type="match status" value="1"/>
</dbReference>